<organism evidence="2 3">
    <name type="scientific">Methylomarinovum tepidoasis</name>
    <dbReference type="NCBI Taxonomy" id="2840183"/>
    <lineage>
        <taxon>Bacteria</taxon>
        <taxon>Pseudomonadati</taxon>
        <taxon>Pseudomonadota</taxon>
        <taxon>Gammaproteobacteria</taxon>
        <taxon>Methylococcales</taxon>
        <taxon>Methylothermaceae</taxon>
        <taxon>Methylomarinovum</taxon>
    </lineage>
</organism>
<evidence type="ECO:0000256" key="1">
    <source>
        <dbReference type="SAM" id="MobiDB-lite"/>
    </source>
</evidence>
<dbReference type="AntiFam" id="ANF00057">
    <property type="entry name" value="Translation of E. coli type CRISPR repeat"/>
</dbReference>
<feature type="compositionally biased region" description="Basic and acidic residues" evidence="1">
    <location>
        <begin position="245"/>
        <end position="259"/>
    </location>
</feature>
<evidence type="ECO:0000313" key="2">
    <source>
        <dbReference type="EMBL" id="BCX89981.1"/>
    </source>
</evidence>
<name>A0AAU9CDI2_9GAMM</name>
<proteinExistence type="predicted"/>
<protein>
    <submittedName>
        <fullName evidence="2">Uncharacterized protein</fullName>
    </submittedName>
</protein>
<dbReference type="AntiFam" id="ANF00006">
    <property type="entry name" value="Translation of CRISPR region"/>
</dbReference>
<dbReference type="Proteomes" id="UP001321450">
    <property type="component" value="Chromosome"/>
</dbReference>
<feature type="compositionally biased region" description="Basic and acidic residues" evidence="1">
    <location>
        <begin position="123"/>
        <end position="133"/>
    </location>
</feature>
<sequence>MRGERDAPVESESAKAGSSPHARGTLHRNLPVIRRVRFIPACAGNAKGRLVSNTRLSVHPRMRGERRGRIDGGAAAFGSSPHARGTPGKNPTSENGDRFIPACAGNAVTTVRCRPSSPVHPRMRGERARHPHDAGCGPGSSPHARGTRFSIPAGFSSRRFIPACAGNAAIRPHRRAAPTVHPRMRGERHVTIPTCCGKAGSSPHARGTLLVCWGNFDDGRFIPACAGNAPLGWSSASLPAVHPRMRGERIGGSDTRNDKGGSSPHARGTPKLLLLAEPDRRFIPACAGNALPSLADMSGCAVHPRMRGERCNASARAGWSHGSSPHARGTRLLEPPYPRYWRFIPACAGNALILWASSTISMVHPRMRGERQLLLLFVQL</sequence>
<accession>A0AAU9CDI2</accession>
<gene>
    <name evidence="2" type="ORF">MIN45_P2355</name>
</gene>
<feature type="region of interest" description="Disordered" evidence="1">
    <location>
        <begin position="113"/>
        <end position="145"/>
    </location>
</feature>
<dbReference type="AlphaFoldDB" id="A0AAU9CDI2"/>
<dbReference type="EMBL" id="AP024718">
    <property type="protein sequence ID" value="BCX89981.1"/>
    <property type="molecule type" value="Genomic_DNA"/>
</dbReference>
<reference evidence="3" key="1">
    <citation type="journal article" date="2024" name="Int. J. Syst. Evol. Microbiol.">
        <title>Methylomarinovum tepidoasis sp. nov., a moderately thermophilic methanotroph of the family Methylothermaceae isolated from a deep-sea hydrothermal field.</title>
        <authorList>
            <person name="Hirayama H."/>
            <person name="Takaki Y."/>
            <person name="Abe M."/>
            <person name="Miyazaki M."/>
            <person name="Uematsu K."/>
            <person name="Matsui Y."/>
            <person name="Takai K."/>
        </authorList>
    </citation>
    <scope>NUCLEOTIDE SEQUENCE [LARGE SCALE GENOMIC DNA]</scope>
    <source>
        <strain evidence="3">IN45</strain>
    </source>
</reference>
<feature type="region of interest" description="Disordered" evidence="1">
    <location>
        <begin position="59"/>
        <end position="96"/>
    </location>
</feature>
<dbReference type="KEGG" id="meiy:MIN45_P2355"/>
<evidence type="ECO:0000313" key="3">
    <source>
        <dbReference type="Proteomes" id="UP001321450"/>
    </source>
</evidence>
<keyword evidence="3" id="KW-1185">Reference proteome</keyword>
<feature type="region of interest" description="Disordered" evidence="1">
    <location>
        <begin position="245"/>
        <end position="269"/>
    </location>
</feature>
<feature type="region of interest" description="Disordered" evidence="1">
    <location>
        <begin position="1"/>
        <end position="28"/>
    </location>
</feature>